<gene>
    <name evidence="3" type="ORF">EMPS_02160</name>
</gene>
<protein>
    <recommendedName>
        <fullName evidence="2">F-box domain-containing protein</fullName>
    </recommendedName>
</protein>
<dbReference type="Gene3D" id="3.80.10.10">
    <property type="entry name" value="Ribonuclease Inhibitor"/>
    <property type="match status" value="2"/>
</dbReference>
<evidence type="ECO:0000256" key="1">
    <source>
        <dbReference type="SAM" id="MobiDB-lite"/>
    </source>
</evidence>
<evidence type="ECO:0000313" key="4">
    <source>
        <dbReference type="Proteomes" id="UP000827284"/>
    </source>
</evidence>
<dbReference type="AlphaFoldDB" id="A0A9P3H494"/>
<dbReference type="InterPro" id="IPR036047">
    <property type="entry name" value="F-box-like_dom_sf"/>
</dbReference>
<dbReference type="SUPFAM" id="SSF81383">
    <property type="entry name" value="F-box domain"/>
    <property type="match status" value="1"/>
</dbReference>
<dbReference type="EMBL" id="BQFW01000003">
    <property type="protein sequence ID" value="GJJ69811.1"/>
    <property type="molecule type" value="Genomic_DNA"/>
</dbReference>
<accession>A0A9P3H494</accession>
<dbReference type="Proteomes" id="UP000827284">
    <property type="component" value="Unassembled WGS sequence"/>
</dbReference>
<dbReference type="OrthoDB" id="2347616at2759"/>
<keyword evidence="4" id="KW-1185">Reference proteome</keyword>
<comment type="caution">
    <text evidence="3">The sequence shown here is derived from an EMBL/GenBank/DDBJ whole genome shotgun (WGS) entry which is preliminary data.</text>
</comment>
<dbReference type="InterPro" id="IPR032675">
    <property type="entry name" value="LRR_dom_sf"/>
</dbReference>
<evidence type="ECO:0000313" key="3">
    <source>
        <dbReference type="EMBL" id="GJJ69811.1"/>
    </source>
</evidence>
<proteinExistence type="predicted"/>
<evidence type="ECO:0000259" key="2">
    <source>
        <dbReference type="PROSITE" id="PS50181"/>
    </source>
</evidence>
<dbReference type="SUPFAM" id="SSF52047">
    <property type="entry name" value="RNI-like"/>
    <property type="match status" value="1"/>
</dbReference>
<organism evidence="3 4">
    <name type="scientific">Entomortierella parvispora</name>
    <dbReference type="NCBI Taxonomy" id="205924"/>
    <lineage>
        <taxon>Eukaryota</taxon>
        <taxon>Fungi</taxon>
        <taxon>Fungi incertae sedis</taxon>
        <taxon>Mucoromycota</taxon>
        <taxon>Mortierellomycotina</taxon>
        <taxon>Mortierellomycetes</taxon>
        <taxon>Mortierellales</taxon>
        <taxon>Mortierellaceae</taxon>
        <taxon>Entomortierella</taxon>
    </lineage>
</organism>
<reference evidence="3" key="1">
    <citation type="submission" date="2021-11" db="EMBL/GenBank/DDBJ databases">
        <authorList>
            <person name="Herlambang A."/>
            <person name="Guo Y."/>
            <person name="Takashima Y."/>
            <person name="Nishizawa T."/>
        </authorList>
    </citation>
    <scope>NUCLEOTIDE SEQUENCE</scope>
    <source>
        <strain evidence="3">E1425</strain>
    </source>
</reference>
<feature type="region of interest" description="Disordered" evidence="1">
    <location>
        <begin position="528"/>
        <end position="564"/>
    </location>
</feature>
<feature type="domain" description="F-box" evidence="2">
    <location>
        <begin position="1"/>
        <end position="45"/>
    </location>
</feature>
<dbReference type="PROSITE" id="PS50181">
    <property type="entry name" value="FBOX"/>
    <property type="match status" value="1"/>
</dbReference>
<feature type="compositionally biased region" description="Acidic residues" evidence="1">
    <location>
        <begin position="547"/>
        <end position="564"/>
    </location>
</feature>
<name>A0A9P3H494_9FUNG</name>
<sequence length="564" mass="64578">MNILNVPPEILRLISDFLDHDALTKAVRTCKSWNMIMTPVLYRSFNHYQNPSAGALARHAHHIHYLDYQSYRQRDPLSSYSSLPGCSNLKGLDLSFNEGCKNEDRISAMVLILLNRKLLKLKIDEYNWSPEHQCYWSQALSHCSRSLQELSLVGIRLSAKDAQQLLSLAPTLQELQIENGITEWSGSFTANPQFPRLRKLDLNNALPTTADELEWIKQCPNLQDLSWSSSRTKDGSYRVAFSGLGTHRWRKLRSISIWGNTALDDYQIAMLLASCSALKSVGICGTEFWYQSLSALERHFDTLEVIEFKRNPSARLWMCHWFLCRSPKLSTIFCDLIPVHDLMVSHEAERSRLHQSDYEDRLDLQRLQAEADNGGNIKELMALVTRFAGIRDSVNTLPWVCLKLELLHSNFMIPANAGKDWDEAIFRHLSTLTKLKVLNMEDYLMGVPEGTRSLQLNLRSGLSELAPLKDLEKLLFEGTEQRMEHEDVQWILDQWPKLTNITTRLNTKKIKNLELQSMVSVLRDVEILSDSDTDGEEWDDSSSSRGDEDEDGDEDSDRDGDEDG</sequence>
<dbReference type="InterPro" id="IPR001810">
    <property type="entry name" value="F-box_dom"/>
</dbReference>
<dbReference type="Pfam" id="PF12937">
    <property type="entry name" value="F-box-like"/>
    <property type="match status" value="1"/>
</dbReference>
<feature type="compositionally biased region" description="Acidic residues" evidence="1">
    <location>
        <begin position="528"/>
        <end position="540"/>
    </location>
</feature>
<reference evidence="3" key="2">
    <citation type="journal article" date="2022" name="Microbiol. Resour. Announc.">
        <title>Whole-Genome Sequence of Entomortierella parvispora E1425, a Mucoromycotan Fungus Associated with Burkholderiaceae-Related Endosymbiotic Bacteria.</title>
        <authorList>
            <person name="Herlambang A."/>
            <person name="Guo Y."/>
            <person name="Takashima Y."/>
            <person name="Narisawa K."/>
            <person name="Ohta H."/>
            <person name="Nishizawa T."/>
        </authorList>
    </citation>
    <scope>NUCLEOTIDE SEQUENCE</scope>
    <source>
        <strain evidence="3">E1425</strain>
    </source>
</reference>